<evidence type="ECO:0000256" key="4">
    <source>
        <dbReference type="HAMAP-Rule" id="MF_01681"/>
    </source>
</evidence>
<evidence type="ECO:0000313" key="5">
    <source>
        <dbReference type="EMBL" id="OBS10232.1"/>
    </source>
</evidence>
<evidence type="ECO:0000256" key="1">
    <source>
        <dbReference type="ARBA" id="ARBA00022605"/>
    </source>
</evidence>
<dbReference type="InterPro" id="IPR006439">
    <property type="entry name" value="HAD-SF_hydro_IA"/>
</dbReference>
<comment type="function">
    <text evidence="4">Bifunctional enzyme that catalyzes the enolization of 2,3-diketo-5-methylthiopentyl-1-phosphate (DK-MTP-1-P) into the intermediate 2-hydroxy-3-keto-5-methylthiopentenyl-1-phosphate (HK-MTPenyl-1-P), which is then dephosphorylated to form the acireductone 1,2-dihydroxy-3-keto-5-methylthiopentene (DHK-MTPene).</text>
</comment>
<dbReference type="Gene3D" id="3.40.50.1000">
    <property type="entry name" value="HAD superfamily/HAD-like"/>
    <property type="match status" value="1"/>
</dbReference>
<dbReference type="InterPro" id="IPR023943">
    <property type="entry name" value="Enolase-ppase_E1"/>
</dbReference>
<dbReference type="GO" id="GO:0043716">
    <property type="term" value="F:2-hydroxy-3-keto-5-methylthiopentenyl-1-phosphate phosphatase activity"/>
    <property type="evidence" value="ECO:0007669"/>
    <property type="project" value="UniProtKB-UniRule"/>
</dbReference>
<keyword evidence="4" id="KW-0460">Magnesium</keyword>
<dbReference type="InterPro" id="IPR023214">
    <property type="entry name" value="HAD_sf"/>
</dbReference>
<keyword evidence="2 4" id="KW-0378">Hydrolase</keyword>
<dbReference type="SFLD" id="SFLDF00044">
    <property type="entry name" value="enolase-phosphatase"/>
    <property type="match status" value="1"/>
</dbReference>
<dbReference type="Proteomes" id="UP000029273">
    <property type="component" value="Unassembled WGS sequence"/>
</dbReference>
<dbReference type="SFLD" id="SFLDG01133">
    <property type="entry name" value="C1.5.4:_Enolase-phosphatase_Li"/>
    <property type="match status" value="1"/>
</dbReference>
<dbReference type="GO" id="GO:0043874">
    <property type="term" value="F:acireductone synthase activity"/>
    <property type="evidence" value="ECO:0007669"/>
    <property type="project" value="UniProtKB-EC"/>
</dbReference>
<dbReference type="GO" id="GO:0000287">
    <property type="term" value="F:magnesium ion binding"/>
    <property type="evidence" value="ECO:0007669"/>
    <property type="project" value="UniProtKB-UniRule"/>
</dbReference>
<dbReference type="STRING" id="160660.BJI67_12705"/>
<protein>
    <recommendedName>
        <fullName evidence="4">Enolase-phosphatase E1</fullName>
        <ecNumber evidence="4">3.1.3.77</ecNumber>
    </recommendedName>
    <alternativeName>
        <fullName evidence="4">2,3-diketo-5-methylthio-1-phosphopentane phosphatase</fullName>
    </alternativeName>
</protein>
<keyword evidence="6" id="KW-1185">Reference proteome</keyword>
<proteinExistence type="inferred from homology"/>
<keyword evidence="1 4" id="KW-0028">Amino-acid biosynthesis</keyword>
<evidence type="ECO:0000256" key="3">
    <source>
        <dbReference type="ARBA" id="ARBA00023167"/>
    </source>
</evidence>
<comment type="pathway">
    <text evidence="4">Amino-acid biosynthesis; L-methionine biosynthesis via salvage pathway; L-methionine from S-methyl-5-thio-alpha-D-ribose 1-phosphate: step 4/6.</text>
</comment>
<comment type="subunit">
    <text evidence="4">Monomer.</text>
</comment>
<dbReference type="AlphaFoldDB" id="A0A1A6C6P5"/>
<dbReference type="InterPro" id="IPR036412">
    <property type="entry name" value="HAD-like_sf"/>
</dbReference>
<dbReference type="UniPathway" id="UPA00904">
    <property type="reaction ID" value="UER00876"/>
</dbReference>
<comment type="similarity">
    <text evidence="4">Belongs to the HAD-like hydrolase superfamily. MasA/MtnC family.</text>
</comment>
<keyword evidence="4" id="KW-0479">Metal-binding</keyword>
<dbReference type="EMBL" id="JQSG02000002">
    <property type="protein sequence ID" value="OBS10232.1"/>
    <property type="molecule type" value="Genomic_DNA"/>
</dbReference>
<comment type="pathway">
    <text evidence="4">Amino-acid biosynthesis; L-methionine biosynthesis via salvage pathway; L-methionine from S-methyl-5-thio-alpha-D-ribose 1-phosphate: step 3/6.</text>
</comment>
<dbReference type="EC" id="3.1.3.77" evidence="4"/>
<dbReference type="HAMAP" id="MF_01681">
    <property type="entry name" value="Salvage_MtnC"/>
    <property type="match status" value="1"/>
</dbReference>
<dbReference type="GO" id="GO:0019509">
    <property type="term" value="P:L-methionine salvage from methylthioadenosine"/>
    <property type="evidence" value="ECO:0007669"/>
    <property type="project" value="UniProtKB-UniRule"/>
</dbReference>
<comment type="caution">
    <text evidence="5">The sequence shown here is derived from an EMBL/GenBank/DDBJ whole genome shotgun (WGS) entry which is preliminary data.</text>
</comment>
<dbReference type="SFLD" id="SFLDG01129">
    <property type="entry name" value="C1.5:_HAD__Beta-PGM__Phosphata"/>
    <property type="match status" value="1"/>
</dbReference>
<dbReference type="Gene3D" id="1.10.720.60">
    <property type="match status" value="1"/>
</dbReference>
<keyword evidence="3 4" id="KW-0486">Methionine biosynthesis</keyword>
<dbReference type="NCBIfam" id="TIGR01549">
    <property type="entry name" value="HAD-SF-IA-v1"/>
    <property type="match status" value="1"/>
</dbReference>
<evidence type="ECO:0000256" key="2">
    <source>
        <dbReference type="ARBA" id="ARBA00022801"/>
    </source>
</evidence>
<dbReference type="NCBIfam" id="TIGR01691">
    <property type="entry name" value="enolase-ppase"/>
    <property type="match status" value="1"/>
</dbReference>
<dbReference type="GO" id="GO:0043715">
    <property type="term" value="F:2,3-diketo-5-methylthiopentyl-1-phosphate enolase activity"/>
    <property type="evidence" value="ECO:0007669"/>
    <property type="project" value="UniProtKB-UniRule"/>
</dbReference>
<evidence type="ECO:0000313" key="6">
    <source>
        <dbReference type="Proteomes" id="UP000029273"/>
    </source>
</evidence>
<dbReference type="CDD" id="cd01629">
    <property type="entry name" value="HAD_EP"/>
    <property type="match status" value="1"/>
</dbReference>
<gene>
    <name evidence="4" type="primary">mtnC</name>
    <name evidence="5" type="ORF">Thpro_021282</name>
</gene>
<dbReference type="OrthoDB" id="9797416at2"/>
<dbReference type="SFLD" id="SFLDS00003">
    <property type="entry name" value="Haloacid_Dehalogenase"/>
    <property type="match status" value="1"/>
</dbReference>
<accession>A0A1A6C6P5</accession>
<dbReference type="SUPFAM" id="SSF56784">
    <property type="entry name" value="HAD-like"/>
    <property type="match status" value="1"/>
</dbReference>
<dbReference type="PANTHER" id="PTHR20371:SF1">
    <property type="entry name" value="ENOLASE-PHOSPHATASE E1"/>
    <property type="match status" value="1"/>
</dbReference>
<reference evidence="5 6" key="1">
    <citation type="journal article" date="2014" name="Genome Announc.">
        <title>Draft Genome Sequence of the Iron-Oxidizing, Acidophilic, and Halotolerant 'Thiobacillus prosperus' Type Strain DSM 5130.</title>
        <authorList>
            <person name="Ossandon F.J."/>
            <person name="Cardenas J.P."/>
            <person name="Corbett M."/>
            <person name="Quatrini R."/>
            <person name="Holmes D.S."/>
            <person name="Watkin E."/>
        </authorList>
    </citation>
    <scope>NUCLEOTIDE SEQUENCE [LARGE SCALE GENOMIC DNA]</scope>
    <source>
        <strain evidence="5 6">DSM 5130</strain>
    </source>
</reference>
<name>A0A1A6C6P5_9GAMM</name>
<organism evidence="5 6">
    <name type="scientific">Acidihalobacter prosperus</name>
    <dbReference type="NCBI Taxonomy" id="160660"/>
    <lineage>
        <taxon>Bacteria</taxon>
        <taxon>Pseudomonadati</taxon>
        <taxon>Pseudomonadota</taxon>
        <taxon>Gammaproteobacteria</taxon>
        <taxon>Chromatiales</taxon>
        <taxon>Ectothiorhodospiraceae</taxon>
        <taxon>Acidihalobacter</taxon>
    </lineage>
</organism>
<sequence length="236" mass="25408">MIRAVITDIEGTTSSLAFVKDTLFPYAAQALPDFVRRHGDDPEVAALLAEAAAEAGVEQGPAVVDTLLGWIREDRKATPLKALQGLIWAEGYADGRLRGHVYADAARRLRAWHAAGLRLYIYSSGSVRAQQLLFAHTAFGDLTPLFDGYFDTRIGGKREAASYRGIAAALTLPPAEMLFLSDVCAELDAAREAGLQTRQLLREGVDPRPCGHPQSTDFDEVARDQAGLATVNVSAG</sequence>
<comment type="catalytic activity">
    <reaction evidence="4">
        <text>5-methylsulfanyl-2,3-dioxopentyl phosphate + H2O = 1,2-dihydroxy-5-(methylsulfanyl)pent-1-en-3-one + phosphate</text>
        <dbReference type="Rhea" id="RHEA:21700"/>
        <dbReference type="ChEBI" id="CHEBI:15377"/>
        <dbReference type="ChEBI" id="CHEBI:43474"/>
        <dbReference type="ChEBI" id="CHEBI:49252"/>
        <dbReference type="ChEBI" id="CHEBI:58828"/>
        <dbReference type="EC" id="3.1.3.77"/>
    </reaction>
</comment>
<comment type="cofactor">
    <cofactor evidence="4">
        <name>Mg(2+)</name>
        <dbReference type="ChEBI" id="CHEBI:18420"/>
    </cofactor>
    <text evidence="4">Binds 1 Mg(2+) ion per subunit.</text>
</comment>
<dbReference type="Pfam" id="PF00702">
    <property type="entry name" value="Hydrolase"/>
    <property type="match status" value="1"/>
</dbReference>
<dbReference type="PANTHER" id="PTHR20371">
    <property type="entry name" value="ENOLASE-PHOSPHATASE E1"/>
    <property type="match status" value="1"/>
</dbReference>